<dbReference type="OrthoDB" id="275398at2157"/>
<dbReference type="CDD" id="cd00146">
    <property type="entry name" value="PKD"/>
    <property type="match status" value="1"/>
</dbReference>
<dbReference type="AlphaFoldDB" id="A0A7T3G0A7"/>
<dbReference type="Gene3D" id="3.40.50.1820">
    <property type="entry name" value="alpha/beta hydrolase"/>
    <property type="match status" value="1"/>
</dbReference>
<dbReference type="InterPro" id="IPR006311">
    <property type="entry name" value="TAT_signal"/>
</dbReference>
<dbReference type="EMBL" id="CP065856">
    <property type="protein sequence ID" value="QPV64024.1"/>
    <property type="molecule type" value="Genomic_DNA"/>
</dbReference>
<organism evidence="3 4">
    <name type="scientific">Halosimplex litoreum</name>
    <dbReference type="NCBI Taxonomy" id="1198301"/>
    <lineage>
        <taxon>Archaea</taxon>
        <taxon>Methanobacteriati</taxon>
        <taxon>Methanobacteriota</taxon>
        <taxon>Stenosarchaea group</taxon>
        <taxon>Halobacteria</taxon>
        <taxon>Halobacteriales</taxon>
        <taxon>Haloarculaceae</taxon>
        <taxon>Halosimplex</taxon>
    </lineage>
</organism>
<gene>
    <name evidence="3" type="ORF">I7X12_05180</name>
</gene>
<evidence type="ECO:0000259" key="2">
    <source>
        <dbReference type="PROSITE" id="PS50093"/>
    </source>
</evidence>
<reference evidence="3 4" key="1">
    <citation type="submission" date="2020-12" db="EMBL/GenBank/DDBJ databases">
        <title>Halosimplex halophilum sp. nov. and Halosimplex salinum sp. nov., two new members of the genus Halosimplex.</title>
        <authorList>
            <person name="Cui H.L."/>
        </authorList>
    </citation>
    <scope>NUCLEOTIDE SEQUENCE [LARGE SCALE GENOMIC DNA]</scope>
    <source>
        <strain evidence="3 4">YGH94</strain>
    </source>
</reference>
<name>A0A7T3G0A7_9EURY</name>
<dbReference type="Proteomes" id="UP000595001">
    <property type="component" value="Chromosome"/>
</dbReference>
<dbReference type="InterPro" id="IPR029058">
    <property type="entry name" value="AB_hydrolase_fold"/>
</dbReference>
<feature type="domain" description="PKD" evidence="2">
    <location>
        <begin position="469"/>
        <end position="557"/>
    </location>
</feature>
<feature type="region of interest" description="Disordered" evidence="1">
    <location>
        <begin position="537"/>
        <end position="597"/>
    </location>
</feature>
<protein>
    <submittedName>
        <fullName evidence="3">PKD domain-containing protein</fullName>
    </submittedName>
</protein>
<proteinExistence type="predicted"/>
<evidence type="ECO:0000313" key="4">
    <source>
        <dbReference type="Proteomes" id="UP000595001"/>
    </source>
</evidence>
<accession>A0A7T3G0A7</accession>
<dbReference type="InterPro" id="IPR000601">
    <property type="entry name" value="PKD_dom"/>
</dbReference>
<dbReference type="GeneID" id="60587863"/>
<evidence type="ECO:0000313" key="3">
    <source>
        <dbReference type="EMBL" id="QPV64024.1"/>
    </source>
</evidence>
<feature type="region of interest" description="Disordered" evidence="1">
    <location>
        <begin position="1"/>
        <end position="24"/>
    </location>
</feature>
<dbReference type="SUPFAM" id="SSF53474">
    <property type="entry name" value="alpha/beta-Hydrolases"/>
    <property type="match status" value="1"/>
</dbReference>
<dbReference type="PROSITE" id="PS50093">
    <property type="entry name" value="PKD"/>
    <property type="match status" value="1"/>
</dbReference>
<dbReference type="PROSITE" id="PS51318">
    <property type="entry name" value="TAT"/>
    <property type="match status" value="1"/>
</dbReference>
<dbReference type="InterPro" id="IPR022409">
    <property type="entry name" value="PKD/Chitinase_dom"/>
</dbReference>
<feature type="compositionally biased region" description="Polar residues" evidence="1">
    <location>
        <begin position="560"/>
        <end position="587"/>
    </location>
</feature>
<keyword evidence="4" id="KW-1185">Reference proteome</keyword>
<dbReference type="RefSeq" id="WP_198062799.1">
    <property type="nucleotide sequence ID" value="NZ_CP065856.1"/>
</dbReference>
<dbReference type="SMART" id="SM00089">
    <property type="entry name" value="PKD"/>
    <property type="match status" value="1"/>
</dbReference>
<dbReference type="KEGG" id="hlt:I7X12_05180"/>
<dbReference type="SUPFAM" id="SSF49299">
    <property type="entry name" value="PKD domain"/>
    <property type="match status" value="1"/>
</dbReference>
<evidence type="ECO:0000256" key="1">
    <source>
        <dbReference type="SAM" id="MobiDB-lite"/>
    </source>
</evidence>
<sequence>MNDGDDAGGRDGPSRRRSTRSRRDVLHRAAVGALGVGAGGLAGGTVGASPADVTLSFEDQTTDGRGVVIAELTAPRDVTITVATDGHETIYARRELPAGSYTDHAVTFDTLLTEDLLLEVSVYPGDGEALAMDKAEITVADDVTFVDGLPVTRVDADPDAGFNYPYFLSAPQSTEREAGGPVLVEPNNTGTSSDDLAIHVDRARKLAEGEWNGGSGRELSERLAVPFLVPAFPRPESDPVDWRHYVHQLDTETMRIDDGPLERVDRQLVNMIEHARERLREESYPVADDGMLLNGFSASGNFVNRFAALQPEEVVSVTAGGINGMAVLPLSEAKGHTLNYQIGVADVEDLTGAPFDLDAFREVNQFLYMGALDTNDTLPYDDAWSETQQAVALDVYGPNMQRDRLPFCESVYEDRDVSAAFKIYEGEGHTPTPAIDDMVEFHRASIAGEPIDGFGGNVGESDGGEGAPPEPVVEYSPTEPAAGDLVEFDASDSSAPLGDIVAYTWAFGDGETAAEPRPSHTYAERGGYTVTLTAIDGDGRTGTATTEVQVRPSVDATEATAASPTRDASGTETATARSTDGSATDRPTASAADGPGLGIVAALGGLGGLGGLGAFRRRGGGE</sequence>
<dbReference type="InterPro" id="IPR013783">
    <property type="entry name" value="Ig-like_fold"/>
</dbReference>
<dbReference type="Pfam" id="PF18911">
    <property type="entry name" value="PKD_4"/>
    <property type="match status" value="1"/>
</dbReference>
<dbReference type="Gene3D" id="2.60.40.10">
    <property type="entry name" value="Immunoglobulins"/>
    <property type="match status" value="1"/>
</dbReference>
<dbReference type="InterPro" id="IPR035986">
    <property type="entry name" value="PKD_dom_sf"/>
</dbReference>